<dbReference type="PROSITE" id="PS50850">
    <property type="entry name" value="MFS"/>
    <property type="match status" value="1"/>
</dbReference>
<feature type="transmembrane region" description="Helical" evidence="7">
    <location>
        <begin position="387"/>
        <end position="409"/>
    </location>
</feature>
<dbReference type="SUPFAM" id="SSF103473">
    <property type="entry name" value="MFS general substrate transporter"/>
    <property type="match status" value="1"/>
</dbReference>
<feature type="transmembrane region" description="Helical" evidence="7">
    <location>
        <begin position="297"/>
        <end position="314"/>
    </location>
</feature>
<comment type="caution">
    <text evidence="9">The sequence shown here is derived from an EMBL/GenBank/DDBJ whole genome shotgun (WGS) entry which is preliminary data.</text>
</comment>
<dbReference type="InterPro" id="IPR020846">
    <property type="entry name" value="MFS_dom"/>
</dbReference>
<evidence type="ECO:0000313" key="10">
    <source>
        <dbReference type="Proteomes" id="UP000216961"/>
    </source>
</evidence>
<accession>A0AA91TR38</accession>
<dbReference type="InterPro" id="IPR036259">
    <property type="entry name" value="MFS_trans_sf"/>
</dbReference>
<dbReference type="Proteomes" id="UP000216961">
    <property type="component" value="Unassembled WGS sequence"/>
</dbReference>
<protein>
    <submittedName>
        <fullName evidence="9">MFS transporter</fullName>
    </submittedName>
</protein>
<feature type="transmembrane region" description="Helical" evidence="7">
    <location>
        <begin position="89"/>
        <end position="111"/>
    </location>
</feature>
<organism evidence="9 10">
    <name type="scientific">Niallia circulans</name>
    <name type="common">Bacillus circulans</name>
    <dbReference type="NCBI Taxonomy" id="1397"/>
    <lineage>
        <taxon>Bacteria</taxon>
        <taxon>Bacillati</taxon>
        <taxon>Bacillota</taxon>
        <taxon>Bacilli</taxon>
        <taxon>Bacillales</taxon>
        <taxon>Bacillaceae</taxon>
        <taxon>Niallia</taxon>
    </lineage>
</organism>
<keyword evidence="3" id="KW-1003">Cell membrane</keyword>
<gene>
    <name evidence="9" type="ORF">CHH57_13435</name>
</gene>
<feature type="transmembrane region" description="Helical" evidence="7">
    <location>
        <begin position="361"/>
        <end position="381"/>
    </location>
</feature>
<evidence type="ECO:0000256" key="4">
    <source>
        <dbReference type="ARBA" id="ARBA00022692"/>
    </source>
</evidence>
<dbReference type="InterPro" id="IPR011701">
    <property type="entry name" value="MFS"/>
</dbReference>
<keyword evidence="4 7" id="KW-0812">Transmembrane</keyword>
<evidence type="ECO:0000259" key="8">
    <source>
        <dbReference type="PROSITE" id="PS50850"/>
    </source>
</evidence>
<dbReference type="PANTHER" id="PTHR43266">
    <property type="entry name" value="MACROLIDE-EFFLUX PROTEIN"/>
    <property type="match status" value="1"/>
</dbReference>
<dbReference type="Pfam" id="PF07690">
    <property type="entry name" value="MFS_1"/>
    <property type="match status" value="1"/>
</dbReference>
<keyword evidence="5 7" id="KW-1133">Transmembrane helix</keyword>
<dbReference type="GO" id="GO:0022857">
    <property type="term" value="F:transmembrane transporter activity"/>
    <property type="evidence" value="ECO:0007669"/>
    <property type="project" value="InterPro"/>
</dbReference>
<evidence type="ECO:0000256" key="3">
    <source>
        <dbReference type="ARBA" id="ARBA00022475"/>
    </source>
</evidence>
<keyword evidence="6 7" id="KW-0472">Membrane</keyword>
<feature type="transmembrane region" description="Helical" evidence="7">
    <location>
        <begin position="320"/>
        <end position="340"/>
    </location>
</feature>
<dbReference type="CDD" id="cd06173">
    <property type="entry name" value="MFS_MefA_like"/>
    <property type="match status" value="1"/>
</dbReference>
<feature type="transmembrane region" description="Helical" evidence="7">
    <location>
        <begin position="155"/>
        <end position="179"/>
    </location>
</feature>
<evidence type="ECO:0000256" key="1">
    <source>
        <dbReference type="ARBA" id="ARBA00004651"/>
    </source>
</evidence>
<dbReference type="GO" id="GO:0005886">
    <property type="term" value="C:plasma membrane"/>
    <property type="evidence" value="ECO:0007669"/>
    <property type="project" value="UniProtKB-SubCell"/>
</dbReference>
<feature type="transmembrane region" description="Helical" evidence="7">
    <location>
        <begin position="185"/>
        <end position="203"/>
    </location>
</feature>
<reference evidence="9 10" key="1">
    <citation type="submission" date="2017-07" db="EMBL/GenBank/DDBJ databases">
        <title>Isolation and whole genome analysis of endospore-forming bacteria from heroin.</title>
        <authorList>
            <person name="Kalinowski J."/>
            <person name="Ahrens B."/>
            <person name="Al-Dilaimi A."/>
            <person name="Winkler A."/>
            <person name="Wibberg D."/>
            <person name="Schleenbecker U."/>
            <person name="Ruckert C."/>
            <person name="Wolfel R."/>
            <person name="Grass G."/>
        </authorList>
    </citation>
    <scope>NUCLEOTIDE SEQUENCE [LARGE SCALE GENOMIC DNA]</scope>
    <source>
        <strain evidence="9 10">7521-2</strain>
    </source>
</reference>
<name>A0AA91TR38_NIACI</name>
<dbReference type="EMBL" id="NPBQ01000083">
    <property type="protein sequence ID" value="PAD82690.1"/>
    <property type="molecule type" value="Genomic_DNA"/>
</dbReference>
<feature type="transmembrane region" description="Helical" evidence="7">
    <location>
        <begin position="232"/>
        <end position="254"/>
    </location>
</feature>
<dbReference type="PANTHER" id="PTHR43266:SF10">
    <property type="entry name" value="BACILYSIN EXPORTER BACE-RELATED"/>
    <property type="match status" value="1"/>
</dbReference>
<feature type="transmembrane region" description="Helical" evidence="7">
    <location>
        <begin position="117"/>
        <end position="134"/>
    </location>
</feature>
<feature type="transmembrane region" description="Helical" evidence="7">
    <location>
        <begin position="63"/>
        <end position="82"/>
    </location>
</feature>
<dbReference type="Gene3D" id="1.20.1250.20">
    <property type="entry name" value="MFS general substrate transporter like domains"/>
    <property type="match status" value="1"/>
</dbReference>
<dbReference type="RefSeq" id="WP_095330882.1">
    <property type="nucleotide sequence ID" value="NZ_JAPWCI010000065.1"/>
</dbReference>
<feature type="transmembrane region" description="Helical" evidence="7">
    <location>
        <begin position="29"/>
        <end position="51"/>
    </location>
</feature>
<evidence type="ECO:0000256" key="6">
    <source>
        <dbReference type="ARBA" id="ARBA00023136"/>
    </source>
</evidence>
<evidence type="ECO:0000256" key="5">
    <source>
        <dbReference type="ARBA" id="ARBA00022989"/>
    </source>
</evidence>
<evidence type="ECO:0000313" key="9">
    <source>
        <dbReference type="EMBL" id="PAD82690.1"/>
    </source>
</evidence>
<dbReference type="AlphaFoldDB" id="A0AA91TR38"/>
<comment type="subcellular location">
    <subcellularLocation>
        <location evidence="1">Cell membrane</location>
        <topology evidence="1">Multi-pass membrane protein</topology>
    </subcellularLocation>
</comment>
<sequence>MPNHQSTDQTKESGVHLNIFRNKSFTTMWIGNGISELAGAFGTFCNSLLIYEITGSTWALGSMWLLYFLPSLILQLFIGPYLDRWSRKWMMIFALWSRGIIFLFPLIGFVSDTLVPWHVYIVQIIIGLITPIYSPANQAILPNLVSKEQLSSANAYVEGMARLMTFTAPVFAGIVIEYIGIGSTLLFICTALMLSGCLLLGIMEVREEKVERKTWAVEFMEGVRYFFQQKTIVWLGIFLAFVQFGVGVTMVINIPYIKTVLNGNNAMYGYFMAGFPLGYMFGTLLVGKIKFQSRRRLMLGALLIGGVTYINLGITSSLISAIATEIVAGITMAFFSIHNITLCQQTVPNHLMGKIISVRSFIIRAMMPLGVLVGGALSELWGIRPLYILIGAIITTVSLVGLSSPYFAFLDKESINKNKLAA</sequence>
<evidence type="ECO:0000256" key="2">
    <source>
        <dbReference type="ARBA" id="ARBA00022448"/>
    </source>
</evidence>
<evidence type="ECO:0000256" key="7">
    <source>
        <dbReference type="SAM" id="Phobius"/>
    </source>
</evidence>
<feature type="domain" description="Major facilitator superfamily (MFS) profile" evidence="8">
    <location>
        <begin position="229"/>
        <end position="422"/>
    </location>
</feature>
<keyword evidence="2" id="KW-0813">Transport</keyword>
<proteinExistence type="predicted"/>
<feature type="transmembrane region" description="Helical" evidence="7">
    <location>
        <begin position="266"/>
        <end position="285"/>
    </location>
</feature>